<dbReference type="InterPro" id="IPR004843">
    <property type="entry name" value="Calcineurin-like_PHP"/>
</dbReference>
<dbReference type="EMBL" id="KB096134">
    <property type="protein sequence ID" value="ESO08196.1"/>
    <property type="molecule type" value="Genomic_DNA"/>
</dbReference>
<evidence type="ECO:0000256" key="4">
    <source>
        <dbReference type="ARBA" id="ARBA00022723"/>
    </source>
</evidence>
<dbReference type="eggNOG" id="KOG4419">
    <property type="taxonomic scope" value="Eukaryota"/>
</dbReference>
<feature type="domain" description="Calcineurin-like phosphoesterase" evidence="9">
    <location>
        <begin position="28"/>
        <end position="242"/>
    </location>
</feature>
<dbReference type="InterPro" id="IPR036907">
    <property type="entry name" value="5'-Nucleotdase_C_sf"/>
</dbReference>
<evidence type="ECO:0000259" key="10">
    <source>
        <dbReference type="Pfam" id="PF02872"/>
    </source>
</evidence>
<dbReference type="PANTHER" id="PTHR11575">
    <property type="entry name" value="5'-NUCLEOTIDASE-RELATED"/>
    <property type="match status" value="1"/>
</dbReference>
<reference evidence="12" key="3">
    <citation type="submission" date="2015-06" db="UniProtKB">
        <authorList>
            <consortium name="EnsemblMetazoa"/>
        </authorList>
    </citation>
    <scope>IDENTIFICATION</scope>
</reference>
<dbReference type="GO" id="GO:0046872">
    <property type="term" value="F:metal ion binding"/>
    <property type="evidence" value="ECO:0007669"/>
    <property type="project" value="UniProtKB-KW"/>
</dbReference>
<dbReference type="FunCoup" id="T1G231">
    <property type="interactions" value="133"/>
</dbReference>
<dbReference type="Proteomes" id="UP000015101">
    <property type="component" value="Unassembled WGS sequence"/>
</dbReference>
<dbReference type="Gene3D" id="3.90.780.10">
    <property type="entry name" value="5'-Nucleotidase, C-terminal domain"/>
    <property type="match status" value="1"/>
</dbReference>
<dbReference type="CDD" id="cd07409">
    <property type="entry name" value="MPP_CD73_N"/>
    <property type="match status" value="1"/>
</dbReference>
<proteinExistence type="inferred from homology"/>
<keyword evidence="6 8" id="KW-0547">Nucleotide-binding</keyword>
<accession>T1G231</accession>
<dbReference type="Gene3D" id="3.60.21.10">
    <property type="match status" value="1"/>
</dbReference>
<comment type="similarity">
    <text evidence="2 8">Belongs to the 5'-nucleotidase family.</text>
</comment>
<evidence type="ECO:0000256" key="7">
    <source>
        <dbReference type="ARBA" id="ARBA00022801"/>
    </source>
</evidence>
<dbReference type="CTD" id="20215129"/>
<keyword evidence="7 8" id="KW-0378">Hydrolase</keyword>
<dbReference type="InterPro" id="IPR006179">
    <property type="entry name" value="5_nucleotidase/apyrase"/>
</dbReference>
<dbReference type="GO" id="GO:0006196">
    <property type="term" value="P:AMP catabolic process"/>
    <property type="evidence" value="ECO:0000318"/>
    <property type="project" value="GO_Central"/>
</dbReference>
<dbReference type="KEGG" id="hro:HELRODRAFT_75258"/>
<dbReference type="RefSeq" id="XP_009013985.1">
    <property type="nucleotide sequence ID" value="XM_009015737.1"/>
</dbReference>
<dbReference type="PROSITE" id="PS00785">
    <property type="entry name" value="5_NUCLEOTIDASE_1"/>
    <property type="match status" value="1"/>
</dbReference>
<dbReference type="InterPro" id="IPR006146">
    <property type="entry name" value="5'-Nucleotdase_CS"/>
</dbReference>
<dbReference type="STRING" id="6412.T1G231"/>
<dbReference type="GO" id="GO:0008253">
    <property type="term" value="F:5'-nucleotidase activity"/>
    <property type="evidence" value="ECO:0000318"/>
    <property type="project" value="GO_Central"/>
</dbReference>
<dbReference type="EnsemblMetazoa" id="HelroT75258">
    <property type="protein sequence ID" value="HelroP75258"/>
    <property type="gene ID" value="HelroG75258"/>
</dbReference>
<dbReference type="PANTHER" id="PTHR11575:SF24">
    <property type="entry name" value="5'-NUCLEOTIDASE"/>
    <property type="match status" value="1"/>
</dbReference>
<evidence type="ECO:0000313" key="13">
    <source>
        <dbReference type="Proteomes" id="UP000015101"/>
    </source>
</evidence>
<dbReference type="SUPFAM" id="SSF56300">
    <property type="entry name" value="Metallo-dependent phosphatases"/>
    <property type="match status" value="1"/>
</dbReference>
<gene>
    <name evidence="12" type="primary">20215129</name>
    <name evidence="11" type="ORF">HELRODRAFT_75258</name>
</gene>
<evidence type="ECO:0000256" key="2">
    <source>
        <dbReference type="ARBA" id="ARBA00006654"/>
    </source>
</evidence>
<evidence type="ECO:0000259" key="9">
    <source>
        <dbReference type="Pfam" id="PF00149"/>
    </source>
</evidence>
<dbReference type="Pfam" id="PF00149">
    <property type="entry name" value="Metallophos"/>
    <property type="match status" value="1"/>
</dbReference>
<dbReference type="GO" id="GO:0000166">
    <property type="term" value="F:nucleotide binding"/>
    <property type="evidence" value="ECO:0007669"/>
    <property type="project" value="UniProtKB-KW"/>
</dbReference>
<reference evidence="13" key="1">
    <citation type="submission" date="2012-12" db="EMBL/GenBank/DDBJ databases">
        <authorList>
            <person name="Hellsten U."/>
            <person name="Grimwood J."/>
            <person name="Chapman J.A."/>
            <person name="Shapiro H."/>
            <person name="Aerts A."/>
            <person name="Otillar R.P."/>
            <person name="Terry A.Y."/>
            <person name="Boore J.L."/>
            <person name="Simakov O."/>
            <person name="Marletaz F."/>
            <person name="Cho S.-J."/>
            <person name="Edsinger-Gonzales E."/>
            <person name="Havlak P."/>
            <person name="Kuo D.-H."/>
            <person name="Larsson T."/>
            <person name="Lv J."/>
            <person name="Arendt D."/>
            <person name="Savage R."/>
            <person name="Osoegawa K."/>
            <person name="de Jong P."/>
            <person name="Lindberg D.R."/>
            <person name="Seaver E.C."/>
            <person name="Weisblat D.A."/>
            <person name="Putnam N.H."/>
            <person name="Grigoriev I.V."/>
            <person name="Rokhsar D.S."/>
        </authorList>
    </citation>
    <scope>NUCLEOTIDE SEQUENCE</scope>
</reference>
<evidence type="ECO:0000256" key="1">
    <source>
        <dbReference type="ARBA" id="ARBA00000815"/>
    </source>
</evidence>
<organism evidence="12 13">
    <name type="scientific">Helobdella robusta</name>
    <name type="common">Californian leech</name>
    <dbReference type="NCBI Taxonomy" id="6412"/>
    <lineage>
        <taxon>Eukaryota</taxon>
        <taxon>Metazoa</taxon>
        <taxon>Spiralia</taxon>
        <taxon>Lophotrochozoa</taxon>
        <taxon>Annelida</taxon>
        <taxon>Clitellata</taxon>
        <taxon>Hirudinea</taxon>
        <taxon>Rhynchobdellida</taxon>
        <taxon>Glossiphoniidae</taxon>
        <taxon>Helobdella</taxon>
    </lineage>
</organism>
<dbReference type="InterPro" id="IPR008334">
    <property type="entry name" value="5'-Nucleotdase_C"/>
</dbReference>
<dbReference type="FunFam" id="3.60.21.10:FF:000020">
    <property type="entry name" value="NT5E isoform 4"/>
    <property type="match status" value="1"/>
</dbReference>
<protein>
    <recommendedName>
        <fullName evidence="3">5'-nucleotidase</fullName>
        <ecNumber evidence="3">3.1.3.5</ecNumber>
    </recommendedName>
</protein>
<evidence type="ECO:0000256" key="8">
    <source>
        <dbReference type="RuleBase" id="RU362119"/>
    </source>
</evidence>
<dbReference type="GO" id="GO:0005886">
    <property type="term" value="C:plasma membrane"/>
    <property type="evidence" value="ECO:0000318"/>
    <property type="project" value="GO_Central"/>
</dbReference>
<evidence type="ECO:0000256" key="3">
    <source>
        <dbReference type="ARBA" id="ARBA00012643"/>
    </source>
</evidence>
<keyword evidence="4" id="KW-0479">Metal-binding</keyword>
<reference evidence="11 13" key="2">
    <citation type="journal article" date="2013" name="Nature">
        <title>Insights into bilaterian evolution from three spiralian genomes.</title>
        <authorList>
            <person name="Simakov O."/>
            <person name="Marletaz F."/>
            <person name="Cho S.J."/>
            <person name="Edsinger-Gonzales E."/>
            <person name="Havlak P."/>
            <person name="Hellsten U."/>
            <person name="Kuo D.H."/>
            <person name="Larsson T."/>
            <person name="Lv J."/>
            <person name="Arendt D."/>
            <person name="Savage R."/>
            <person name="Osoegawa K."/>
            <person name="de Jong P."/>
            <person name="Grimwood J."/>
            <person name="Chapman J.A."/>
            <person name="Shapiro H."/>
            <person name="Aerts A."/>
            <person name="Otillar R.P."/>
            <person name="Terry A.Y."/>
            <person name="Boore J.L."/>
            <person name="Grigoriev I.V."/>
            <person name="Lindberg D.R."/>
            <person name="Seaver E.C."/>
            <person name="Weisblat D.A."/>
            <person name="Putnam N.H."/>
            <person name="Rokhsar D.S."/>
        </authorList>
    </citation>
    <scope>NUCLEOTIDE SEQUENCE</scope>
</reference>
<name>T1G231_HELRO</name>
<dbReference type="OrthoDB" id="7722975at2759"/>
<dbReference type="InterPro" id="IPR029052">
    <property type="entry name" value="Metallo-depent_PP-like"/>
</dbReference>
<dbReference type="InParanoid" id="T1G231"/>
<dbReference type="AlphaFoldDB" id="T1G231"/>
<dbReference type="EC" id="3.1.3.5" evidence="3"/>
<evidence type="ECO:0000313" key="11">
    <source>
        <dbReference type="EMBL" id="ESO08196.1"/>
    </source>
</evidence>
<dbReference type="GeneID" id="20215129"/>
<feature type="domain" description="5'-Nucleotidase C-terminal" evidence="10">
    <location>
        <begin position="343"/>
        <end position="449"/>
    </location>
</feature>
<evidence type="ECO:0000313" key="12">
    <source>
        <dbReference type="EnsemblMetazoa" id="HelroP75258"/>
    </source>
</evidence>
<evidence type="ECO:0000256" key="6">
    <source>
        <dbReference type="ARBA" id="ARBA00022741"/>
    </source>
</evidence>
<evidence type="ECO:0000256" key="5">
    <source>
        <dbReference type="ARBA" id="ARBA00022729"/>
    </source>
</evidence>
<comment type="catalytic activity">
    <reaction evidence="1">
        <text>a ribonucleoside 5'-phosphate + H2O = a ribonucleoside + phosphate</text>
        <dbReference type="Rhea" id="RHEA:12484"/>
        <dbReference type="ChEBI" id="CHEBI:15377"/>
        <dbReference type="ChEBI" id="CHEBI:18254"/>
        <dbReference type="ChEBI" id="CHEBI:43474"/>
        <dbReference type="ChEBI" id="CHEBI:58043"/>
        <dbReference type="EC" id="3.1.3.5"/>
    </reaction>
</comment>
<dbReference type="OMA" id="PERENRM"/>
<dbReference type="SUPFAM" id="SSF55816">
    <property type="entry name" value="5'-nucleotidase (syn. UDP-sugar hydrolase), C-terminal domain"/>
    <property type="match status" value="1"/>
</dbReference>
<sequence>MLNIDLISVTVATNSSSGSGGGDSFTLHLLHTNDIHSRFEPFTRRSTKCKPGEPENCFGGVARRAGFINMMKKELGEIMLLDAGDQFQGTPWFYFYKGHDSSHFLNKLKYQAMALGNHEFDNGVEGLRIFLGNVTVPILCSNLDQTTTPDFMKKVKEHVEITYKNHKFDVVGYITETVVQLSKTGDLKFSNELEKVKEVVTDLVRKGSKFIIALGHAGYEADKRMPREIPDIDIIVGGHSHTLLYHGSSAGVEGDYPTVVRHADGRRTLIVQAGTAGKWVGVLNVAFDEEGNVKSWSGNPVLMNLSIPEGMFKIEYLNSNLSFMYTKVLCRTDVFLDANDKICCQQECTLGNLFTDAMVSFFKERNANATIALTNGGGIRSSIDRGTTSLNHDNNSGDINYNEVISAFPYGDVIMVAETSGRTLYEALRHSISNFSPNKEKHGKFLQVSCWLASWLVRWFGCCWMVGW</sequence>
<dbReference type="Pfam" id="PF02872">
    <property type="entry name" value="5_nucleotid_C"/>
    <property type="match status" value="1"/>
</dbReference>
<keyword evidence="13" id="KW-1185">Reference proteome</keyword>
<dbReference type="PROSITE" id="PS00786">
    <property type="entry name" value="5_NUCLEOTIDASE_2"/>
    <property type="match status" value="1"/>
</dbReference>
<dbReference type="HOGENOM" id="CLU_005854_7_1_1"/>
<keyword evidence="5" id="KW-0732">Signal</keyword>
<dbReference type="PRINTS" id="PR01607">
    <property type="entry name" value="APYRASEFAMLY"/>
</dbReference>
<dbReference type="EMBL" id="AMQM01003437">
    <property type="status" value="NOT_ANNOTATED_CDS"/>
    <property type="molecule type" value="Genomic_DNA"/>
</dbReference>